<accession>A0A3Q3JDY8</accession>
<sequence length="214" mass="24565">MSKRLRMKGINIVGPSNAELPPRPASPAMYQLDIVLKRGSNLAIRDRTGTSDPYVKFKIAGKEVFRSKTIYKNLNPVWEERVRLHVESLRDPLYVKVFDYDFGLQDDFMGSAYLYLESLEHQRTLDVVLNLKDPQYPEHNLGTLDLAITLTPKEGDVRDAVRKLYACSVRLLIHLSLLVHTTVYFLPILGKLLLCLCTSSLTFHIKLICPIHWR</sequence>
<evidence type="ECO:0000313" key="5">
    <source>
        <dbReference type="Ensembl" id="ENSMALP00000011957.1"/>
    </source>
</evidence>
<dbReference type="Gene3D" id="2.60.40.150">
    <property type="entry name" value="C2 domain"/>
    <property type="match status" value="1"/>
</dbReference>
<dbReference type="PANTHER" id="PTHR45911">
    <property type="entry name" value="C2 DOMAIN-CONTAINING PROTEIN"/>
    <property type="match status" value="1"/>
</dbReference>
<dbReference type="GO" id="GO:0005509">
    <property type="term" value="F:calcium ion binding"/>
    <property type="evidence" value="ECO:0007669"/>
    <property type="project" value="TreeGrafter"/>
</dbReference>
<reference evidence="5" key="1">
    <citation type="submission" date="2025-08" db="UniProtKB">
        <authorList>
            <consortium name="Ensembl"/>
        </authorList>
    </citation>
    <scope>IDENTIFICATION</scope>
</reference>
<dbReference type="AlphaFoldDB" id="A0A3Q3JDY8"/>
<comment type="similarity">
    <text evidence="1">Belongs to the MCTP family.</text>
</comment>
<dbReference type="InterPro" id="IPR000008">
    <property type="entry name" value="C2_dom"/>
</dbReference>
<keyword evidence="2" id="KW-0479">Metal-binding</keyword>
<dbReference type="FunFam" id="2.60.40.150:FF:000287">
    <property type="entry name" value="Multiple C2 domains, transmembrane 1b"/>
    <property type="match status" value="1"/>
</dbReference>
<dbReference type="SMART" id="SM00239">
    <property type="entry name" value="C2"/>
    <property type="match status" value="1"/>
</dbReference>
<evidence type="ECO:0000256" key="3">
    <source>
        <dbReference type="ARBA" id="ARBA00022837"/>
    </source>
</evidence>
<dbReference type="SUPFAM" id="SSF49562">
    <property type="entry name" value="C2 domain (Calcium/lipid-binding domain, CaLB)"/>
    <property type="match status" value="1"/>
</dbReference>
<name>A0A3Q3JDY8_MONAL</name>
<dbReference type="Ensembl" id="ENSMALT00000012213.1">
    <property type="protein sequence ID" value="ENSMALP00000011957.1"/>
    <property type="gene ID" value="ENSMALG00000008465.1"/>
</dbReference>
<dbReference type="Pfam" id="PF00168">
    <property type="entry name" value="C2"/>
    <property type="match status" value="1"/>
</dbReference>
<dbReference type="GO" id="GO:0030672">
    <property type="term" value="C:synaptic vesicle membrane"/>
    <property type="evidence" value="ECO:0007669"/>
    <property type="project" value="TreeGrafter"/>
</dbReference>
<dbReference type="PRINTS" id="PR00360">
    <property type="entry name" value="C2DOMAIN"/>
</dbReference>
<dbReference type="Proteomes" id="UP000261600">
    <property type="component" value="Unplaced"/>
</dbReference>
<dbReference type="PROSITE" id="PS50004">
    <property type="entry name" value="C2"/>
    <property type="match status" value="1"/>
</dbReference>
<evidence type="ECO:0000256" key="1">
    <source>
        <dbReference type="ARBA" id="ARBA00007923"/>
    </source>
</evidence>
<feature type="domain" description="C2" evidence="4">
    <location>
        <begin position="12"/>
        <end position="129"/>
    </location>
</feature>
<proteinExistence type="inferred from homology"/>
<keyword evidence="6" id="KW-1185">Reference proteome</keyword>
<dbReference type="CDD" id="cd04042">
    <property type="entry name" value="C2A_MCTP_PRT"/>
    <property type="match status" value="1"/>
</dbReference>
<evidence type="ECO:0000313" key="6">
    <source>
        <dbReference type="Proteomes" id="UP000261600"/>
    </source>
</evidence>
<evidence type="ECO:0000259" key="4">
    <source>
        <dbReference type="PROSITE" id="PS50004"/>
    </source>
</evidence>
<dbReference type="InterPro" id="IPR035892">
    <property type="entry name" value="C2_domain_sf"/>
</dbReference>
<organism evidence="5 6">
    <name type="scientific">Monopterus albus</name>
    <name type="common">Swamp eel</name>
    <dbReference type="NCBI Taxonomy" id="43700"/>
    <lineage>
        <taxon>Eukaryota</taxon>
        <taxon>Metazoa</taxon>
        <taxon>Chordata</taxon>
        <taxon>Craniata</taxon>
        <taxon>Vertebrata</taxon>
        <taxon>Euteleostomi</taxon>
        <taxon>Actinopterygii</taxon>
        <taxon>Neopterygii</taxon>
        <taxon>Teleostei</taxon>
        <taxon>Neoteleostei</taxon>
        <taxon>Acanthomorphata</taxon>
        <taxon>Anabantaria</taxon>
        <taxon>Synbranchiformes</taxon>
        <taxon>Synbranchidae</taxon>
        <taxon>Monopterus</taxon>
    </lineage>
</organism>
<keyword evidence="3" id="KW-0106">Calcium</keyword>
<evidence type="ECO:0000256" key="2">
    <source>
        <dbReference type="ARBA" id="ARBA00022723"/>
    </source>
</evidence>
<dbReference type="PANTHER" id="PTHR45911:SF3">
    <property type="entry name" value="DYSFERLIN-RELATED"/>
    <property type="match status" value="1"/>
</dbReference>
<reference evidence="5" key="2">
    <citation type="submission" date="2025-09" db="UniProtKB">
        <authorList>
            <consortium name="Ensembl"/>
        </authorList>
    </citation>
    <scope>IDENTIFICATION</scope>
</reference>
<dbReference type="GO" id="GO:0046928">
    <property type="term" value="P:regulation of neurotransmitter secretion"/>
    <property type="evidence" value="ECO:0007669"/>
    <property type="project" value="TreeGrafter"/>
</dbReference>
<protein>
    <recommendedName>
        <fullName evidence="4">C2 domain-containing protein</fullName>
    </recommendedName>
</protein>